<evidence type="ECO:0000313" key="2">
    <source>
        <dbReference type="EMBL" id="QMV84575.1"/>
    </source>
</evidence>
<reference evidence="2 3" key="1">
    <citation type="submission" date="2020-07" db="EMBL/GenBank/DDBJ databases">
        <title>non toxigenic Corynebacterium sp. nov from a clinical source.</title>
        <authorList>
            <person name="Bernier A.-M."/>
            <person name="Bernard K."/>
        </authorList>
    </citation>
    <scope>NUCLEOTIDE SEQUENCE [LARGE SCALE GENOMIC DNA]</scope>
    <source>
        <strain evidence="3">NML 93-0612</strain>
    </source>
</reference>
<dbReference type="EMBL" id="CP059833">
    <property type="protein sequence ID" value="QMV84575.1"/>
    <property type="molecule type" value="Genomic_DNA"/>
</dbReference>
<feature type="transmembrane region" description="Helical" evidence="1">
    <location>
        <begin position="207"/>
        <end position="231"/>
    </location>
</feature>
<protein>
    <submittedName>
        <fullName evidence="2">Uncharacterized protein</fullName>
    </submittedName>
</protein>
<name>A0A7G5FD84_9CORY</name>
<proteinExistence type="predicted"/>
<feature type="transmembrane region" description="Helical" evidence="1">
    <location>
        <begin position="62"/>
        <end position="85"/>
    </location>
</feature>
<feature type="transmembrane region" description="Helical" evidence="1">
    <location>
        <begin position="182"/>
        <end position="201"/>
    </location>
</feature>
<feature type="transmembrane region" description="Helical" evidence="1">
    <location>
        <begin position="340"/>
        <end position="361"/>
    </location>
</feature>
<feature type="transmembrane region" description="Helical" evidence="1">
    <location>
        <begin position="140"/>
        <end position="161"/>
    </location>
</feature>
<dbReference type="AlphaFoldDB" id="A0A7G5FD84"/>
<evidence type="ECO:0000256" key="1">
    <source>
        <dbReference type="SAM" id="Phobius"/>
    </source>
</evidence>
<keyword evidence="1" id="KW-1133">Transmembrane helix</keyword>
<keyword evidence="1" id="KW-0472">Membrane</keyword>
<feature type="transmembrane region" description="Helical" evidence="1">
    <location>
        <begin position="12"/>
        <end position="34"/>
    </location>
</feature>
<keyword evidence="3" id="KW-1185">Reference proteome</keyword>
<organism evidence="2 3">
    <name type="scientific">Corynebacterium hindlerae</name>
    <dbReference type="NCBI Taxonomy" id="699041"/>
    <lineage>
        <taxon>Bacteria</taxon>
        <taxon>Bacillati</taxon>
        <taxon>Actinomycetota</taxon>
        <taxon>Actinomycetes</taxon>
        <taxon>Mycobacteriales</taxon>
        <taxon>Corynebacteriaceae</taxon>
        <taxon>Corynebacterium</taxon>
    </lineage>
</organism>
<sequence length="409" mass="44002">MLSHLGEKYSPLYFLSSLGFGGMSIGFFMIFMHLTPHPKTPIPTLESIQAAWSTAGPIMKSAIVIGYAGMFVFFAIHVALLLWNLKEFAAFKRTAAYPKLLSSNAEITLMAIPLTLAMTVNGLFMAFATTTPNLWSVVEYLFPGALVAYGLTGVLALKYLAGYVKRILTAGFDFEGNGGLNQLLSGFSFAMVAVGFAAPAAMSDNKYTVLFGFAGALFFGVISAMLVAVFLPMGAMSMFRYKLTLHNSATLWLMVPIMTLWAITFLRLRHGTHTLADAGATALSKPLAPHSATSIMVMVVLGVALAIQLAFLMGGHAVMKKNGFYRRFVFSQENRTPAPFTLVCPGVALTVLGYFFLHVGLVKNGLLASGTPLYALAMVLIVAVQVATIGLMVVLTKNQLFPRQAVATT</sequence>
<feature type="transmembrane region" description="Helical" evidence="1">
    <location>
        <begin position="243"/>
        <end position="263"/>
    </location>
</feature>
<evidence type="ECO:0000313" key="3">
    <source>
        <dbReference type="Proteomes" id="UP000515570"/>
    </source>
</evidence>
<keyword evidence="1" id="KW-0812">Transmembrane</keyword>
<feature type="transmembrane region" description="Helical" evidence="1">
    <location>
        <begin position="373"/>
        <end position="395"/>
    </location>
</feature>
<accession>A0A7G5FD84</accession>
<dbReference type="Proteomes" id="UP000515570">
    <property type="component" value="Chromosome"/>
</dbReference>
<feature type="transmembrane region" description="Helical" evidence="1">
    <location>
        <begin position="106"/>
        <end position="128"/>
    </location>
</feature>
<dbReference type="InterPro" id="IPR059133">
    <property type="entry name" value="TsoY-like"/>
</dbReference>
<feature type="transmembrane region" description="Helical" evidence="1">
    <location>
        <begin position="295"/>
        <end position="319"/>
    </location>
</feature>
<dbReference type="RefSeq" id="WP_182385383.1">
    <property type="nucleotide sequence ID" value="NZ_CP059833.1"/>
</dbReference>
<gene>
    <name evidence="2" type="ORF">HW450_09410</name>
</gene>
<dbReference type="NCBIfam" id="NF047644">
    <property type="entry name" value="TsoY_fam"/>
    <property type="match status" value="1"/>
</dbReference>